<sequence length="700" mass="79920">MPDFARFYQDLLLSEGAFFLENSLDALLDTPIPQDKQLEIFKVFTSKALHLFKKGEVLGIKYLYLGLLIPDMIALDMDFERYFSLAQQAMQASNNPIETRMFFELACIAKLMSGAKLEALHFLTEQLCLQDSAFLCHYNALIIDLFTRLKVPFSTPKCVLDKLLNPAYFLAHNHKTQRNILNAQLHLLWNVPHFFASKEWLGLYGTYKVLFMALLEANALDHALFLQFLIYHVCGNAFSDEAQWEDFNTHITLIASKHYPRLFQQYLASHAKSYPYCLDRSTPIVIGILRDRLVENSPFKVECSLMAMLTKHPAFSARFKIKVFSMDYDEKSPNDPQAIALLQNLGEWASFEGGIELITLPTGDAFYQSHLEKALRLKELLHAHQVRVLISPNNGYGISDFLLATRSSAVQIYYSHGNKAYHLDTLEGYMTHIAPTIGAYSESNLPYLGIFVPMLSFFYNPPLDAYSQHLIKKTRSFYVSNPDALILGTIGRLTKLDSLEFLHSVLEILHQVPQSVYLACGIGPNQAIQEKLEQLIQKHSLPPSLLERFKFVGYVDAHLYGHVIDLFLDTFPMQQGESKAEFSAKNKLVLTLSESTPQARQENFNAFVRTHMPAIQELCVAHAISLEDYQRYYHQEAQSVIAFSPKDYVGKALELLKLWQSPDRLQTMLEERSILRVITQKIKAKQSADLVVKYLEQLLG</sequence>
<dbReference type="Proteomes" id="UP000319322">
    <property type="component" value="Unassembled WGS sequence"/>
</dbReference>
<gene>
    <name evidence="1" type="ORF">FNE76_02425</name>
</gene>
<reference evidence="1 2" key="1">
    <citation type="submission" date="2019-07" db="EMBL/GenBank/DDBJ databases">
        <title>Helicobacter labacensis sp. nov., Helicobacter mehlei sp. nov. and Helicobacter vulpis sp. nov., isolated from gastric mucosa of red fox (Vulpis vulpis).</title>
        <authorList>
            <person name="Kusar D."/>
            <person name="Gruntar I."/>
            <person name="Pate M."/>
            <person name="Zajc U."/>
            <person name="Ocepek M."/>
        </authorList>
    </citation>
    <scope>NUCLEOTIDE SEQUENCE [LARGE SCALE GENOMIC DNA]</scope>
    <source>
        <strain evidence="1 2">L8b</strain>
    </source>
</reference>
<evidence type="ECO:0000313" key="2">
    <source>
        <dbReference type="Proteomes" id="UP000319322"/>
    </source>
</evidence>
<dbReference type="AlphaFoldDB" id="A0A553V175"/>
<proteinExistence type="predicted"/>
<organism evidence="1 2">
    <name type="scientific">Helicobacter mehlei</name>
    <dbReference type="NCBI Taxonomy" id="2316080"/>
    <lineage>
        <taxon>Bacteria</taxon>
        <taxon>Pseudomonadati</taxon>
        <taxon>Campylobacterota</taxon>
        <taxon>Epsilonproteobacteria</taxon>
        <taxon>Campylobacterales</taxon>
        <taxon>Helicobacteraceae</taxon>
        <taxon>Helicobacter</taxon>
    </lineage>
</organism>
<reference evidence="1 2" key="3">
    <citation type="submission" date="2019-07" db="EMBL/GenBank/DDBJ databases">
        <authorList>
            <person name="Papic B."/>
        </authorList>
    </citation>
    <scope>NUCLEOTIDE SEQUENCE [LARGE SCALE GENOMIC DNA]</scope>
    <source>
        <strain evidence="1 2">L8b</strain>
    </source>
</reference>
<reference evidence="2" key="2">
    <citation type="submission" date="2019-07" db="EMBL/GenBank/DDBJ databases">
        <title>Helicobacter labacensis sp. nov., Helicobacter mehlei sp. nov. and Helicobacter vulpis sp. nov., isolated from gastric mucosa of red fox (Vulpis vulpis).</title>
        <authorList>
            <person name="Papic B."/>
        </authorList>
    </citation>
    <scope>NUCLEOTIDE SEQUENCE [LARGE SCALE GENOMIC DNA]</scope>
    <source>
        <strain evidence="2">L8b</strain>
    </source>
</reference>
<dbReference type="EMBL" id="VKGC01000004">
    <property type="protein sequence ID" value="TSA85961.1"/>
    <property type="molecule type" value="Genomic_DNA"/>
</dbReference>
<accession>A0A553V175</accession>
<keyword evidence="2" id="KW-1185">Reference proteome</keyword>
<evidence type="ECO:0000313" key="1">
    <source>
        <dbReference type="EMBL" id="TSA85961.1"/>
    </source>
</evidence>
<protein>
    <submittedName>
        <fullName evidence="1">Uncharacterized protein</fullName>
    </submittedName>
</protein>
<name>A0A553V175_9HELI</name>
<dbReference type="SUPFAM" id="SSF53756">
    <property type="entry name" value="UDP-Glycosyltransferase/glycogen phosphorylase"/>
    <property type="match status" value="1"/>
</dbReference>
<dbReference type="Gene3D" id="3.40.50.2000">
    <property type="entry name" value="Glycogen Phosphorylase B"/>
    <property type="match status" value="1"/>
</dbReference>
<dbReference type="RefSeq" id="WP_143928360.1">
    <property type="nucleotide sequence ID" value="NZ_VKGC01000004.1"/>
</dbReference>
<comment type="caution">
    <text evidence="1">The sequence shown here is derived from an EMBL/GenBank/DDBJ whole genome shotgun (WGS) entry which is preliminary data.</text>
</comment>